<dbReference type="PANTHER" id="PTHR43433">
    <property type="entry name" value="HYDROLASE, ALPHA/BETA FOLD FAMILY PROTEIN"/>
    <property type="match status" value="1"/>
</dbReference>
<organism evidence="3 4">
    <name type="scientific">Pseudaminobacter soli</name>
    <name type="common">ex Zhang et al. 2022</name>
    <dbReference type="NCBI Taxonomy" id="2831468"/>
    <lineage>
        <taxon>Bacteria</taxon>
        <taxon>Pseudomonadati</taxon>
        <taxon>Pseudomonadota</taxon>
        <taxon>Alphaproteobacteria</taxon>
        <taxon>Hyphomicrobiales</taxon>
        <taxon>Phyllobacteriaceae</taxon>
        <taxon>Pseudaminobacter</taxon>
    </lineage>
</organism>
<dbReference type="Proteomes" id="UP000680348">
    <property type="component" value="Unassembled WGS sequence"/>
</dbReference>
<reference evidence="3" key="1">
    <citation type="submission" date="2021-04" db="EMBL/GenBank/DDBJ databases">
        <title>Pseudaminobacter soli sp. nov., isolated from paddy soil contaminated by heavy metals.</title>
        <authorList>
            <person name="Zhang K."/>
        </authorList>
    </citation>
    <scope>NUCLEOTIDE SEQUENCE</scope>
    <source>
        <strain evidence="3">19-2017</strain>
    </source>
</reference>
<dbReference type="InterPro" id="IPR000073">
    <property type="entry name" value="AB_hydrolase_1"/>
</dbReference>
<evidence type="ECO:0000313" key="3">
    <source>
        <dbReference type="EMBL" id="MBS3651781.1"/>
    </source>
</evidence>
<evidence type="ECO:0000259" key="2">
    <source>
        <dbReference type="Pfam" id="PF12697"/>
    </source>
</evidence>
<feature type="domain" description="AB hydrolase-1" evidence="2">
    <location>
        <begin position="69"/>
        <end position="309"/>
    </location>
</feature>
<dbReference type="Gene3D" id="3.40.50.1820">
    <property type="entry name" value="alpha/beta hydrolase"/>
    <property type="match status" value="1"/>
</dbReference>
<keyword evidence="4" id="KW-1185">Reference proteome</keyword>
<keyword evidence="1" id="KW-0732">Signal</keyword>
<name>A0A942E1N5_9HYPH</name>
<dbReference type="PANTHER" id="PTHR43433:SF10">
    <property type="entry name" value="AB HYDROLASE-1 DOMAIN-CONTAINING PROTEIN"/>
    <property type="match status" value="1"/>
</dbReference>
<dbReference type="RefSeq" id="WP_188257340.1">
    <property type="nucleotide sequence ID" value="NZ_JABVCF010000016.1"/>
</dbReference>
<accession>A0A942E1N5</accession>
<dbReference type="GO" id="GO:0016787">
    <property type="term" value="F:hydrolase activity"/>
    <property type="evidence" value="ECO:0007669"/>
    <property type="project" value="UniProtKB-KW"/>
</dbReference>
<feature type="chain" id="PRO_5037773338" evidence="1">
    <location>
        <begin position="23"/>
        <end position="355"/>
    </location>
</feature>
<dbReference type="Pfam" id="PF12697">
    <property type="entry name" value="Abhydrolase_6"/>
    <property type="match status" value="1"/>
</dbReference>
<dbReference type="InterPro" id="IPR050471">
    <property type="entry name" value="AB_hydrolase"/>
</dbReference>
<proteinExistence type="predicted"/>
<sequence>MTRVFTAALAALSLVSAGAAYAGNMPSKSADSIDLQETFDHIGAEVHALTRDGRTSYYIDEGPKEGRAVLFVGGQGTSLEAFQLTEFARTSREALGLRAISVERNGFGESEFNAELGYADYTREALAVLDHLGVDKFVIMAISGGGAYAAQVAAAAPDRVISLHLGAAVSRTLPTRTAPNCSETIEQVNERNTKYTHNPKDWWGVPGSPVLVIPGWQTRAYADATRSFYVGGQLGDPAALTHERLLPCSPDAVVDASKITAPAYLYYGETDKAVTVEEMKQWEAALPNVAKATVYPGEGHTVQYRHWDQILVDMAGYADYTVVCRDKESQLVKNDQVAADDFIGICAWKASLEAK</sequence>
<dbReference type="EMBL" id="JAGWCR010000016">
    <property type="protein sequence ID" value="MBS3651781.1"/>
    <property type="molecule type" value="Genomic_DNA"/>
</dbReference>
<dbReference type="SUPFAM" id="SSF53474">
    <property type="entry name" value="alpha/beta-Hydrolases"/>
    <property type="match status" value="1"/>
</dbReference>
<evidence type="ECO:0000256" key="1">
    <source>
        <dbReference type="SAM" id="SignalP"/>
    </source>
</evidence>
<feature type="signal peptide" evidence="1">
    <location>
        <begin position="1"/>
        <end position="22"/>
    </location>
</feature>
<protein>
    <submittedName>
        <fullName evidence="3">Alpha/beta hydrolase</fullName>
    </submittedName>
</protein>
<evidence type="ECO:0000313" key="4">
    <source>
        <dbReference type="Proteomes" id="UP000680348"/>
    </source>
</evidence>
<keyword evidence="3" id="KW-0378">Hydrolase</keyword>
<gene>
    <name evidence="3" type="ORF">KEU06_24495</name>
</gene>
<dbReference type="AlphaFoldDB" id="A0A942E1N5"/>
<comment type="caution">
    <text evidence="3">The sequence shown here is derived from an EMBL/GenBank/DDBJ whole genome shotgun (WGS) entry which is preliminary data.</text>
</comment>
<dbReference type="InterPro" id="IPR029058">
    <property type="entry name" value="AB_hydrolase_fold"/>
</dbReference>